<evidence type="ECO:0000256" key="1">
    <source>
        <dbReference type="SAM" id="MobiDB-lite"/>
    </source>
</evidence>
<dbReference type="RefSeq" id="WP_178011848.1">
    <property type="nucleotide sequence ID" value="NZ_CP058316.1"/>
</dbReference>
<reference evidence="4 5" key="1">
    <citation type="submission" date="2020-06" db="EMBL/GenBank/DDBJ databases">
        <authorList>
            <person name="Jo H."/>
        </authorList>
    </citation>
    <scope>NUCLEOTIDE SEQUENCE [LARGE SCALE GENOMIC DNA]</scope>
    <source>
        <strain evidence="4 5">I46</strain>
    </source>
</reference>
<proteinExistence type="predicted"/>
<dbReference type="PANTHER" id="PTHR34351:SF1">
    <property type="entry name" value="SLR1927 PROTEIN"/>
    <property type="match status" value="1"/>
</dbReference>
<keyword evidence="2" id="KW-0472">Membrane</keyword>
<dbReference type="AlphaFoldDB" id="A0A7D5IPK9"/>
<feature type="region of interest" description="Disordered" evidence="1">
    <location>
        <begin position="1"/>
        <end position="31"/>
    </location>
</feature>
<feature type="transmembrane region" description="Helical" evidence="2">
    <location>
        <begin position="127"/>
        <end position="149"/>
    </location>
</feature>
<organism evidence="4 5">
    <name type="scientific">Microbacterium oleivorans</name>
    <dbReference type="NCBI Taxonomy" id="273677"/>
    <lineage>
        <taxon>Bacteria</taxon>
        <taxon>Bacillati</taxon>
        <taxon>Actinomycetota</taxon>
        <taxon>Actinomycetes</taxon>
        <taxon>Micrococcales</taxon>
        <taxon>Microbacteriaceae</taxon>
        <taxon>Microbacterium</taxon>
    </lineage>
</organism>
<dbReference type="Proteomes" id="UP000509638">
    <property type="component" value="Chromosome"/>
</dbReference>
<dbReference type="EMBL" id="CP058316">
    <property type="protein sequence ID" value="QLD11699.1"/>
    <property type="molecule type" value="Genomic_DNA"/>
</dbReference>
<evidence type="ECO:0000313" key="4">
    <source>
        <dbReference type="EMBL" id="QLD11699.1"/>
    </source>
</evidence>
<keyword evidence="2" id="KW-0812">Transmembrane</keyword>
<dbReference type="PANTHER" id="PTHR34351">
    <property type="entry name" value="SLR1927 PROTEIN-RELATED"/>
    <property type="match status" value="1"/>
</dbReference>
<name>A0A7D5IPK9_9MICO</name>
<keyword evidence="2" id="KW-1133">Transmembrane helix</keyword>
<dbReference type="InterPro" id="IPR002881">
    <property type="entry name" value="DUF58"/>
</dbReference>
<accession>A0A7D5IPK9</accession>
<feature type="domain" description="DUF58" evidence="3">
    <location>
        <begin position="287"/>
        <end position="350"/>
    </location>
</feature>
<evidence type="ECO:0000313" key="5">
    <source>
        <dbReference type="Proteomes" id="UP000509638"/>
    </source>
</evidence>
<feature type="transmembrane region" description="Helical" evidence="2">
    <location>
        <begin position="102"/>
        <end position="121"/>
    </location>
</feature>
<gene>
    <name evidence="4" type="ORF">HW566_07900</name>
</gene>
<sequence>MTTPPPASTSTRRGRRGRGAGAGDSAGTTSGAAVEADAATLGATTRDADATVRVGTTTLAADAAPVNAEAPSRIVVLRERAEAWWAIALRYIRAVTRTIRPLGWVLLAATVVLWVVALRFGWQEMTIAAVILTTIIVISIPFLFGGTAYDVDLDLTRTHVIVGERAIGGLTLVNATSRSILPSRVVLPVGSGRGEFDVPRLSPKGVHEELFAIPTTARGVLAVGPVSVLRGDPLGLFERSNDRRNAVDLYVHPRTTPLEGLSLGRLRDLEGLPSTQLALDDVSFHALREYQPGDDLRHVHWKSTARVGDLMIRQYEETRRSHFVLGLSTFAGDYADPEEFELAISAAGSIGLRALRDSRMLEARTQRGPLRTQGPRRMLDNLSQLEYSRQRDGGIVALAGTIAANAHDIAIIVLFCGSGTDSSELKLACSRLPQGVRVLAIVADTSIEVPLLRRVGDADVISLSALDQLAPAMRKVLS</sequence>
<dbReference type="Pfam" id="PF01882">
    <property type="entry name" value="DUF58"/>
    <property type="match status" value="1"/>
</dbReference>
<evidence type="ECO:0000259" key="3">
    <source>
        <dbReference type="Pfam" id="PF01882"/>
    </source>
</evidence>
<evidence type="ECO:0000256" key="2">
    <source>
        <dbReference type="SAM" id="Phobius"/>
    </source>
</evidence>
<protein>
    <submittedName>
        <fullName evidence="4">DUF58 domain-containing protein</fullName>
    </submittedName>
</protein>